<dbReference type="Proteomes" id="UP001163321">
    <property type="component" value="Chromosome 10"/>
</dbReference>
<name>A0ACC0WP58_9STRA</name>
<evidence type="ECO:0000313" key="1">
    <source>
        <dbReference type="EMBL" id="KAI9920372.1"/>
    </source>
</evidence>
<keyword evidence="2" id="KW-1185">Reference proteome</keyword>
<evidence type="ECO:0000313" key="2">
    <source>
        <dbReference type="Proteomes" id="UP001163321"/>
    </source>
</evidence>
<organism evidence="1 2">
    <name type="scientific">Peronosclerospora sorghi</name>
    <dbReference type="NCBI Taxonomy" id="230839"/>
    <lineage>
        <taxon>Eukaryota</taxon>
        <taxon>Sar</taxon>
        <taxon>Stramenopiles</taxon>
        <taxon>Oomycota</taxon>
        <taxon>Peronosporomycetes</taxon>
        <taxon>Peronosporales</taxon>
        <taxon>Peronosporaceae</taxon>
        <taxon>Peronosclerospora</taxon>
    </lineage>
</organism>
<proteinExistence type="predicted"/>
<comment type="caution">
    <text evidence="1">The sequence shown here is derived from an EMBL/GenBank/DDBJ whole genome shotgun (WGS) entry which is preliminary data.</text>
</comment>
<protein>
    <submittedName>
        <fullName evidence="1">Uncharacterized protein</fullName>
    </submittedName>
</protein>
<dbReference type="EMBL" id="CM047589">
    <property type="protein sequence ID" value="KAI9920372.1"/>
    <property type="molecule type" value="Genomic_DNA"/>
</dbReference>
<reference evidence="1 2" key="1">
    <citation type="journal article" date="2022" name="bioRxiv">
        <title>The genome of the oomycete Peronosclerospora sorghi, a cosmopolitan pathogen of maize and sorghum, is inflated with dispersed pseudogenes.</title>
        <authorList>
            <person name="Fletcher K."/>
            <person name="Martin F."/>
            <person name="Isakeit T."/>
            <person name="Cavanaugh K."/>
            <person name="Magill C."/>
            <person name="Michelmore R."/>
        </authorList>
    </citation>
    <scope>NUCLEOTIDE SEQUENCE [LARGE SCALE GENOMIC DNA]</scope>
    <source>
        <strain evidence="1">P6</strain>
    </source>
</reference>
<sequence>MVKCTKCVQPHEERPDEVPEQPILSGRKDVLVNHLKSCHFAPRESLLKEEEDKAAGDCNSASVPFAGSQSPANGSSSTSSVHLHDRRQKKKQNTLHSFIISPFSEDTNADGDHSGPQLAFPLNRTRIGPSRSRVSQLCCSASPPVRKQLAINLLDRCAEAADDGKRATLLQHQSMGERVNLVLDGWENSDHRHILGVVLNLFGAQWTFAAAECTVRQDGLAIAEHIEKLIEKLTSDGWRVGAVVTDNAGQSHPCFAVSKFDFIFCFAHQVNLLVKDVLTKVFGTVAEEASAMINVFRRYVQVVAPPPRING</sequence>
<gene>
    <name evidence="1" type="ORF">PsorP6_015512</name>
</gene>
<accession>A0ACC0WP58</accession>